<proteinExistence type="predicted"/>
<evidence type="ECO:0000313" key="2">
    <source>
        <dbReference type="EMBL" id="ADV84801.1"/>
    </source>
</evidence>
<sequence length="56" mass="6430">MHPVKSLVSIFIDVFGITRPTPQQEARATTFISIMLLLTLMAFLLFAYGFFHGFHR</sequence>
<dbReference type="STRING" id="401053.AciPR4_4052"/>
<dbReference type="KEGG" id="tsa:AciPR4_4052"/>
<keyword evidence="1" id="KW-0812">Transmembrane</keyword>
<dbReference type="EMBL" id="CP002467">
    <property type="protein sequence ID" value="ADV84801.1"/>
    <property type="molecule type" value="Genomic_DNA"/>
</dbReference>
<dbReference type="RefSeq" id="WP_013570531.1">
    <property type="nucleotide sequence ID" value="NC_014963.1"/>
</dbReference>
<organism evidence="2 3">
    <name type="scientific">Terriglobus saanensis (strain ATCC BAA-1853 / DSM 23119 / SP1PR4)</name>
    <dbReference type="NCBI Taxonomy" id="401053"/>
    <lineage>
        <taxon>Bacteria</taxon>
        <taxon>Pseudomonadati</taxon>
        <taxon>Acidobacteriota</taxon>
        <taxon>Terriglobia</taxon>
        <taxon>Terriglobales</taxon>
        <taxon>Acidobacteriaceae</taxon>
        <taxon>Terriglobus</taxon>
    </lineage>
</organism>
<dbReference type="HOGENOM" id="CLU_3012777_0_0_0"/>
<accession>E8V4H7</accession>
<reference evidence="2 3" key="1">
    <citation type="journal article" date="2012" name="Stand. Genomic Sci.">
        <title>Complete genome sequence of Terriglobus saanensis type strain SP1PR4(T), an Acidobacteria from tundra soil.</title>
        <authorList>
            <person name="Rawat S.R."/>
            <person name="Mannisto M.K."/>
            <person name="Starovoytov V."/>
            <person name="Goodwin L."/>
            <person name="Nolan M."/>
            <person name="Hauser L."/>
            <person name="Land M."/>
            <person name="Davenport K.W."/>
            <person name="Woyke T."/>
            <person name="Haggblom M.M."/>
        </authorList>
    </citation>
    <scope>NUCLEOTIDE SEQUENCE</scope>
    <source>
        <strain evidence="3">ATCC BAA-1853 / DSM 23119 / SP1PR4</strain>
    </source>
</reference>
<feature type="transmembrane region" description="Helical" evidence="1">
    <location>
        <begin position="31"/>
        <end position="51"/>
    </location>
</feature>
<name>E8V4H7_TERSS</name>
<keyword evidence="1" id="KW-0472">Membrane</keyword>
<keyword evidence="3" id="KW-1185">Reference proteome</keyword>
<evidence type="ECO:0000313" key="3">
    <source>
        <dbReference type="Proteomes" id="UP000006844"/>
    </source>
</evidence>
<evidence type="ECO:0000256" key="1">
    <source>
        <dbReference type="SAM" id="Phobius"/>
    </source>
</evidence>
<dbReference type="AlphaFoldDB" id="E8V4H7"/>
<gene>
    <name evidence="2" type="ordered locus">AciPR4_4052</name>
</gene>
<protein>
    <submittedName>
        <fullName evidence="2">Uncharacterized protein</fullName>
    </submittedName>
</protein>
<keyword evidence="1" id="KW-1133">Transmembrane helix</keyword>
<dbReference type="Proteomes" id="UP000006844">
    <property type="component" value="Chromosome"/>
</dbReference>